<dbReference type="PROSITE" id="PS51257">
    <property type="entry name" value="PROKAR_LIPOPROTEIN"/>
    <property type="match status" value="1"/>
</dbReference>
<dbReference type="CDD" id="cd13603">
    <property type="entry name" value="PBP2_TRAP_Siap_TeaA_like"/>
    <property type="match status" value="1"/>
</dbReference>
<dbReference type="InterPro" id="IPR018389">
    <property type="entry name" value="DctP_fam"/>
</dbReference>
<evidence type="ECO:0000256" key="1">
    <source>
        <dbReference type="ARBA" id="ARBA00022729"/>
    </source>
</evidence>
<protein>
    <submittedName>
        <fullName evidence="3">TRAP transporter substrate-binding protein</fullName>
    </submittedName>
</protein>
<feature type="chain" id="PRO_5047529477" evidence="2">
    <location>
        <begin position="21"/>
        <end position="352"/>
    </location>
</feature>
<proteinExistence type="predicted"/>
<dbReference type="PANTHER" id="PTHR33376">
    <property type="match status" value="1"/>
</dbReference>
<dbReference type="InterPro" id="IPR038404">
    <property type="entry name" value="TRAP_DctP_sf"/>
</dbReference>
<evidence type="ECO:0000313" key="4">
    <source>
        <dbReference type="Proteomes" id="UP001524502"/>
    </source>
</evidence>
<organism evidence="3 4">
    <name type="scientific">Anaerovorax odorimutans</name>
    <dbReference type="NCBI Taxonomy" id="109327"/>
    <lineage>
        <taxon>Bacteria</taxon>
        <taxon>Bacillati</taxon>
        <taxon>Bacillota</taxon>
        <taxon>Clostridia</taxon>
        <taxon>Peptostreptococcales</taxon>
        <taxon>Anaerovoracaceae</taxon>
        <taxon>Anaerovorax</taxon>
    </lineage>
</organism>
<dbReference type="Gene3D" id="3.40.190.170">
    <property type="entry name" value="Bacterial extracellular solute-binding protein, family 7"/>
    <property type="match status" value="1"/>
</dbReference>
<dbReference type="NCBIfam" id="NF037995">
    <property type="entry name" value="TRAP_S1"/>
    <property type="match status" value="1"/>
</dbReference>
<feature type="signal peptide" evidence="2">
    <location>
        <begin position="1"/>
        <end position="20"/>
    </location>
</feature>
<dbReference type="EMBL" id="JANFXK010000008">
    <property type="protein sequence ID" value="MCQ4636818.1"/>
    <property type="molecule type" value="Genomic_DNA"/>
</dbReference>
<accession>A0ABT1RNS1</accession>
<dbReference type="Proteomes" id="UP001524502">
    <property type="component" value="Unassembled WGS sequence"/>
</dbReference>
<keyword evidence="1 2" id="KW-0732">Signal</keyword>
<sequence length="352" mass="39633">MKKKLLILMMTLALATVCFLTGCGGDSKTTSKSDDEVYTITCAHLCTEDDSMHVGALHFKETIEKASDGRIAVDIYPNKQMATSDPEMIEMCRNGSIQMCITTNYNSCGLNENLKSPYIFDYPYLFESSEELYAVADSEIGQKVNDDIAELSNGVITFGGYTPSWYQIILAKDKVEKMADFKGLKIRSPNSTLNVAYLTKFGINPTVVNYGEVYSAMQQGTVDGAYVAANLMCSEKYYEICDYVAEINTCPHYLLPYYNKEFVESLPEDLQKIFNECAEEYVQWIRDYCTGVAEESMETLAKNCEVVKFSDSAMEEMREAGRSTWKETADVCGGMDLINEVQAFLEDYRKNK</sequence>
<reference evidence="3 4" key="1">
    <citation type="submission" date="2022-06" db="EMBL/GenBank/DDBJ databases">
        <title>Isolation of gut microbiota from human fecal samples.</title>
        <authorList>
            <person name="Pamer E.G."/>
            <person name="Barat B."/>
            <person name="Waligurski E."/>
            <person name="Medina S."/>
            <person name="Paddock L."/>
            <person name="Mostad J."/>
        </authorList>
    </citation>
    <scope>NUCLEOTIDE SEQUENCE [LARGE SCALE GENOMIC DNA]</scope>
    <source>
        <strain evidence="3 4">SL.3.17</strain>
    </source>
</reference>
<gene>
    <name evidence="3" type="ORF">NE619_08745</name>
</gene>
<evidence type="ECO:0000256" key="2">
    <source>
        <dbReference type="SAM" id="SignalP"/>
    </source>
</evidence>
<evidence type="ECO:0000313" key="3">
    <source>
        <dbReference type="EMBL" id="MCQ4636818.1"/>
    </source>
</evidence>
<comment type="caution">
    <text evidence="3">The sequence shown here is derived from an EMBL/GenBank/DDBJ whole genome shotgun (WGS) entry which is preliminary data.</text>
</comment>
<name>A0ABT1RNS1_9FIRM</name>
<dbReference type="PANTHER" id="PTHR33376:SF5">
    <property type="entry name" value="EXTRACYTOPLASMIC SOLUTE RECEPTOR PROTEIN"/>
    <property type="match status" value="1"/>
</dbReference>
<dbReference type="RefSeq" id="WP_256132012.1">
    <property type="nucleotide sequence ID" value="NZ_JANFXK010000008.1"/>
</dbReference>
<dbReference type="SUPFAM" id="SSF53850">
    <property type="entry name" value="Periplasmic binding protein-like II"/>
    <property type="match status" value="1"/>
</dbReference>
<dbReference type="Pfam" id="PF03480">
    <property type="entry name" value="DctP"/>
    <property type="match status" value="1"/>
</dbReference>
<keyword evidence="4" id="KW-1185">Reference proteome</keyword>